<protein>
    <submittedName>
        <fullName evidence="1">Uncharacterized protein</fullName>
    </submittedName>
</protein>
<comment type="caution">
    <text evidence="1">The sequence shown here is derived from an EMBL/GenBank/DDBJ whole genome shotgun (WGS) entry which is preliminary data.</text>
</comment>
<reference evidence="2" key="1">
    <citation type="journal article" date="2015" name="PLoS Genet.">
        <title>The dynamic genome and transcriptome of the human fungal pathogen Blastomyces and close relative Emmonsia.</title>
        <authorList>
            <person name="Munoz J.F."/>
            <person name="Gauthier G.M."/>
            <person name="Desjardins C.A."/>
            <person name="Gallo J.E."/>
            <person name="Holder J."/>
            <person name="Sullivan T.D."/>
            <person name="Marty A.J."/>
            <person name="Carmen J.C."/>
            <person name="Chen Z."/>
            <person name="Ding L."/>
            <person name="Gujja S."/>
            <person name="Magrini V."/>
            <person name="Misas E."/>
            <person name="Mitreva M."/>
            <person name="Priest M."/>
            <person name="Saif S."/>
            <person name="Whiston E.A."/>
            <person name="Young S."/>
            <person name="Zeng Q."/>
            <person name="Goldman W.E."/>
            <person name="Mardis E.R."/>
            <person name="Taylor J.W."/>
            <person name="McEwen J.G."/>
            <person name="Clay O.K."/>
            <person name="Klein B.S."/>
            <person name="Cuomo C.A."/>
        </authorList>
    </citation>
    <scope>NUCLEOTIDE SEQUENCE [LARGE SCALE GENOMIC DNA]</scope>
    <source>
        <strain evidence="2">UAMH 3008</strain>
    </source>
</reference>
<dbReference type="OrthoDB" id="10404027at2759"/>
<accession>A0A0G2J9X5</accession>
<organism evidence="1 2">
    <name type="scientific">[Emmonsia] crescens</name>
    <dbReference type="NCBI Taxonomy" id="73230"/>
    <lineage>
        <taxon>Eukaryota</taxon>
        <taxon>Fungi</taxon>
        <taxon>Dikarya</taxon>
        <taxon>Ascomycota</taxon>
        <taxon>Pezizomycotina</taxon>
        <taxon>Eurotiomycetes</taxon>
        <taxon>Eurotiomycetidae</taxon>
        <taxon>Onygenales</taxon>
        <taxon>Ajellomycetaceae</taxon>
        <taxon>Emergomyces</taxon>
    </lineage>
</organism>
<dbReference type="EMBL" id="LCZI01000750">
    <property type="protein sequence ID" value="KKZ64741.1"/>
    <property type="molecule type" value="Genomic_DNA"/>
</dbReference>
<sequence>MLGVVLLQPQIRSMDSTIRTKILTRTLPFQIPYFRVSICSLLLRMILRMPRTAWYQSMCSACTGTDILVWKKGLQFASRSITASESDLKRTKTQIVRLKSMRSLTSCFMRACPSRLAGGQVGKLRFSACHLSRNTSNTPNQESSQCSPRELRIIL</sequence>
<evidence type="ECO:0000313" key="1">
    <source>
        <dbReference type="EMBL" id="KKZ64741.1"/>
    </source>
</evidence>
<evidence type="ECO:0000313" key="2">
    <source>
        <dbReference type="Proteomes" id="UP000034164"/>
    </source>
</evidence>
<name>A0A0G2J9X5_9EURO</name>
<dbReference type="VEuPathDB" id="FungiDB:EMCG_09358"/>
<dbReference type="Proteomes" id="UP000034164">
    <property type="component" value="Unassembled WGS sequence"/>
</dbReference>
<dbReference type="AlphaFoldDB" id="A0A0G2J9X5"/>
<gene>
    <name evidence="1" type="ORF">EMCG_09358</name>
</gene>
<proteinExistence type="predicted"/>